<dbReference type="InterPro" id="IPR001155">
    <property type="entry name" value="OxRdtase_FMN_N"/>
</dbReference>
<dbReference type="Proteomes" id="UP000291949">
    <property type="component" value="Unassembled WGS sequence"/>
</dbReference>
<dbReference type="GO" id="GO:0016491">
    <property type="term" value="F:oxidoreductase activity"/>
    <property type="evidence" value="ECO:0007669"/>
    <property type="project" value="InterPro"/>
</dbReference>
<dbReference type="Pfam" id="PF00724">
    <property type="entry name" value="Oxidored_FMN"/>
    <property type="match status" value="1"/>
</dbReference>
<proteinExistence type="predicted"/>
<dbReference type="SUPFAM" id="SSF51395">
    <property type="entry name" value="FMN-linked oxidoreductases"/>
    <property type="match status" value="1"/>
</dbReference>
<protein>
    <submittedName>
        <fullName evidence="2">NADH-dependent flavin oxidoreductase</fullName>
    </submittedName>
</protein>
<feature type="domain" description="NADH:flavin oxidoreductase/NADH oxidase N-terminal" evidence="1">
    <location>
        <begin position="7"/>
        <end position="59"/>
    </location>
</feature>
<name>A0A7Z7YSL7_STACP</name>
<evidence type="ECO:0000313" key="2">
    <source>
        <dbReference type="EMBL" id="TBW69938.1"/>
    </source>
</evidence>
<evidence type="ECO:0000313" key="3">
    <source>
        <dbReference type="Proteomes" id="UP000291949"/>
    </source>
</evidence>
<sequence length="60" mass="6675">MNNKYNSLFDSVTLPNGVELKNRFVLAPLTHISSNDHGTISDVELTYIEKRAKDVGLAIN</sequence>
<organism evidence="2 3">
    <name type="scientific">Staphylococcus capitis</name>
    <dbReference type="NCBI Taxonomy" id="29388"/>
    <lineage>
        <taxon>Bacteria</taxon>
        <taxon>Bacillati</taxon>
        <taxon>Bacillota</taxon>
        <taxon>Bacilli</taxon>
        <taxon>Bacillales</taxon>
        <taxon>Staphylococcaceae</taxon>
        <taxon>Staphylococcus</taxon>
    </lineage>
</organism>
<dbReference type="Gene3D" id="3.20.20.70">
    <property type="entry name" value="Aldolase class I"/>
    <property type="match status" value="1"/>
</dbReference>
<gene>
    <name evidence="2" type="ORF">EQ811_14785</name>
</gene>
<dbReference type="EMBL" id="SCHC01000419">
    <property type="protein sequence ID" value="TBW69938.1"/>
    <property type="molecule type" value="Genomic_DNA"/>
</dbReference>
<dbReference type="InterPro" id="IPR013785">
    <property type="entry name" value="Aldolase_TIM"/>
</dbReference>
<accession>A0A7Z7YSL7</accession>
<reference evidence="2 3" key="1">
    <citation type="journal article" date="2019" name="Sci. Transl. Med.">
        <title>Quorum sensing between bacterial species on the skin protects against epidermal injury in atopic dermatitis.</title>
        <authorList>
            <person name="Williams M.R."/>
        </authorList>
    </citation>
    <scope>NUCLEOTIDE SEQUENCE [LARGE SCALE GENOMIC DNA]</scope>
    <source>
        <strain evidence="2 3">H8</strain>
    </source>
</reference>
<dbReference type="GO" id="GO:0010181">
    <property type="term" value="F:FMN binding"/>
    <property type="evidence" value="ECO:0007669"/>
    <property type="project" value="InterPro"/>
</dbReference>
<comment type="caution">
    <text evidence="2">The sequence shown here is derived from an EMBL/GenBank/DDBJ whole genome shotgun (WGS) entry which is preliminary data.</text>
</comment>
<feature type="non-terminal residue" evidence="2">
    <location>
        <position position="60"/>
    </location>
</feature>
<evidence type="ECO:0000259" key="1">
    <source>
        <dbReference type="Pfam" id="PF00724"/>
    </source>
</evidence>
<dbReference type="AlphaFoldDB" id="A0A7Z7YSL7"/>